<keyword evidence="3 7" id="KW-0812">Transmembrane</keyword>
<dbReference type="HOGENOM" id="CLU_007946_15_13_11"/>
<proteinExistence type="predicted"/>
<evidence type="ECO:0000313" key="8">
    <source>
        <dbReference type="EMBL" id="EEA89748.1"/>
    </source>
</evidence>
<dbReference type="PANTHER" id="PTHR42770:SF7">
    <property type="entry name" value="MEMBRANE PROTEIN"/>
    <property type="match status" value="1"/>
</dbReference>
<dbReference type="AlphaFoldDB" id="B6GD86"/>
<dbReference type="Gene3D" id="1.20.1740.10">
    <property type="entry name" value="Amino acid/polyamine transporter I"/>
    <property type="match status" value="1"/>
</dbReference>
<feature type="transmembrane region" description="Helical" evidence="7">
    <location>
        <begin position="78"/>
        <end position="103"/>
    </location>
</feature>
<evidence type="ECO:0000256" key="6">
    <source>
        <dbReference type="SAM" id="MobiDB-lite"/>
    </source>
</evidence>
<keyword evidence="5 7" id="KW-0472">Membrane</keyword>
<evidence type="ECO:0000256" key="2">
    <source>
        <dbReference type="ARBA" id="ARBA00022475"/>
    </source>
</evidence>
<dbReference type="EMBL" id="ABXJ01000124">
    <property type="protein sequence ID" value="EEA89748.1"/>
    <property type="molecule type" value="Genomic_DNA"/>
</dbReference>
<evidence type="ECO:0000256" key="4">
    <source>
        <dbReference type="ARBA" id="ARBA00022989"/>
    </source>
</evidence>
<dbReference type="GO" id="GO:0005886">
    <property type="term" value="C:plasma membrane"/>
    <property type="evidence" value="ECO:0007669"/>
    <property type="project" value="UniProtKB-SubCell"/>
</dbReference>
<feature type="transmembrane region" description="Helical" evidence="7">
    <location>
        <begin position="454"/>
        <end position="475"/>
    </location>
</feature>
<reference evidence="8" key="1">
    <citation type="submission" date="2008-10" db="EMBL/GenBank/DDBJ databases">
        <title>Draft genome sequence of Collinsella stercoris (DSM 13279).</title>
        <authorList>
            <person name="Sudarsanam P."/>
            <person name="Ley R."/>
            <person name="Guruge J."/>
            <person name="Turnbaugh P.J."/>
            <person name="Mahowald M."/>
            <person name="Liep D."/>
            <person name="Gordon J."/>
        </authorList>
    </citation>
    <scope>NUCLEOTIDE SEQUENCE [LARGE SCALE GENOMIC DNA]</scope>
    <source>
        <strain evidence="8">DSM 13279</strain>
    </source>
</reference>
<gene>
    <name evidence="8" type="ORF">COLSTE_02064</name>
</gene>
<keyword evidence="2" id="KW-1003">Cell membrane</keyword>
<sequence length="506" mass="53544">MYTTMRRGVGPHVQKRVPNKERRRAMADTKAPAAEQGGMKKTLSLWNFFTIGFGAIIGTGWVLQVGDWMVVGGGPVPAMIAFLLGAIALVPIGAVFGELTAAIPVSGGIVEYVDRTFGHTASYITGWFLALGNGILCPWEAIAISTLVSDMFGSLPGLEWLRAVKLYTILGADVYLFPTLIALAFAGYVIYLNFRGASSAAKLQAFLTKALLCGMLLAMGVSIFTGSPSNAMPVFSQVSGAGGGVAATESGNLLAGIVSVLVLTPFFYAGFDTIPQQAEEAAEGLNWNKFGKIISLALLAAGGFYMVCIYSFGTILPWDEFVSQPVPALACLKNINMILYIAMLVIATLGPMGPMNSFYGATSRIMLAMGRKGQLPEKFAEVDEKSGAPKLACVVLAAITIVGPFLGKNMLIPLTNVSALAFIFSCTMVALACFKMRYTEPDLPRPYKVPGGKIGIGLAIAAGAIIIGLLVLPFSPACLNMVEWSIVIGWLVIGLALMAFTKARSK</sequence>
<feature type="transmembrane region" description="Helical" evidence="7">
    <location>
        <begin position="168"/>
        <end position="194"/>
    </location>
</feature>
<comment type="caution">
    <text evidence="8">The sequence shown here is derived from an EMBL/GenBank/DDBJ whole genome shotgun (WGS) entry which is preliminary data.</text>
</comment>
<dbReference type="PANTHER" id="PTHR42770">
    <property type="entry name" value="AMINO ACID TRANSPORTER-RELATED"/>
    <property type="match status" value="1"/>
</dbReference>
<feature type="transmembrane region" description="Helical" evidence="7">
    <location>
        <begin position="388"/>
        <end position="406"/>
    </location>
</feature>
<evidence type="ECO:0000256" key="5">
    <source>
        <dbReference type="ARBA" id="ARBA00023136"/>
    </source>
</evidence>
<feature type="compositionally biased region" description="Basic and acidic residues" evidence="6">
    <location>
        <begin position="18"/>
        <end position="27"/>
    </location>
</feature>
<dbReference type="Proteomes" id="UP000003560">
    <property type="component" value="Unassembled WGS sequence"/>
</dbReference>
<organism evidence="8 9">
    <name type="scientific">Collinsella stercoris DSM 13279</name>
    <dbReference type="NCBI Taxonomy" id="445975"/>
    <lineage>
        <taxon>Bacteria</taxon>
        <taxon>Bacillati</taxon>
        <taxon>Actinomycetota</taxon>
        <taxon>Coriobacteriia</taxon>
        <taxon>Coriobacteriales</taxon>
        <taxon>Coriobacteriaceae</taxon>
        <taxon>Collinsella</taxon>
    </lineage>
</organism>
<feature type="transmembrane region" description="Helical" evidence="7">
    <location>
        <begin position="481"/>
        <end position="500"/>
    </location>
</feature>
<feature type="transmembrane region" description="Helical" evidence="7">
    <location>
        <begin position="412"/>
        <end position="434"/>
    </location>
</feature>
<evidence type="ECO:0000256" key="3">
    <source>
        <dbReference type="ARBA" id="ARBA00022692"/>
    </source>
</evidence>
<feature type="transmembrane region" description="Helical" evidence="7">
    <location>
        <begin position="338"/>
        <end position="367"/>
    </location>
</feature>
<feature type="region of interest" description="Disordered" evidence="6">
    <location>
        <begin position="1"/>
        <end position="31"/>
    </location>
</feature>
<comment type="subcellular location">
    <subcellularLocation>
        <location evidence="1">Cell membrane</location>
        <topology evidence="1">Multi-pass membrane protein</topology>
    </subcellularLocation>
</comment>
<evidence type="ECO:0000313" key="9">
    <source>
        <dbReference type="Proteomes" id="UP000003560"/>
    </source>
</evidence>
<feature type="transmembrane region" description="Helical" evidence="7">
    <location>
        <begin position="206"/>
        <end position="225"/>
    </location>
</feature>
<reference evidence="8" key="2">
    <citation type="submission" date="2008-10" db="EMBL/GenBank/DDBJ databases">
        <authorList>
            <person name="Fulton L."/>
            <person name="Clifton S."/>
            <person name="Fulton B."/>
            <person name="Xu J."/>
            <person name="Minx P."/>
            <person name="Pepin K.H."/>
            <person name="Johnson M."/>
            <person name="Thiruvilangam P."/>
            <person name="Bhonagiri V."/>
            <person name="Nash W.E."/>
            <person name="Mardis E.R."/>
            <person name="Wilson R.K."/>
        </authorList>
    </citation>
    <scope>NUCLEOTIDE SEQUENCE [LARGE SCALE GENOMIC DNA]</scope>
    <source>
        <strain evidence="8">DSM 13279</strain>
    </source>
</reference>
<dbReference type="InterPro" id="IPR050367">
    <property type="entry name" value="APC_superfamily"/>
</dbReference>
<feature type="transmembrane region" description="Helical" evidence="7">
    <location>
        <begin position="292"/>
        <end position="318"/>
    </location>
</feature>
<evidence type="ECO:0000256" key="1">
    <source>
        <dbReference type="ARBA" id="ARBA00004651"/>
    </source>
</evidence>
<feature type="transmembrane region" description="Helical" evidence="7">
    <location>
        <begin position="124"/>
        <end position="148"/>
    </location>
</feature>
<feature type="transmembrane region" description="Helical" evidence="7">
    <location>
        <begin position="253"/>
        <end position="271"/>
    </location>
</feature>
<feature type="transmembrane region" description="Helical" evidence="7">
    <location>
        <begin position="45"/>
        <end position="66"/>
    </location>
</feature>
<accession>B6GD86</accession>
<evidence type="ECO:0000256" key="7">
    <source>
        <dbReference type="SAM" id="Phobius"/>
    </source>
</evidence>
<dbReference type="eggNOG" id="COG0531">
    <property type="taxonomic scope" value="Bacteria"/>
</dbReference>
<dbReference type="Pfam" id="PF13520">
    <property type="entry name" value="AA_permease_2"/>
    <property type="match status" value="1"/>
</dbReference>
<dbReference type="GO" id="GO:0022857">
    <property type="term" value="F:transmembrane transporter activity"/>
    <property type="evidence" value="ECO:0007669"/>
    <property type="project" value="InterPro"/>
</dbReference>
<name>B6GD86_9ACTN</name>
<protein>
    <submittedName>
        <fullName evidence="8">Amino acid permease</fullName>
    </submittedName>
</protein>
<keyword evidence="9" id="KW-1185">Reference proteome</keyword>
<dbReference type="PIRSF" id="PIRSF006060">
    <property type="entry name" value="AA_transporter"/>
    <property type="match status" value="1"/>
</dbReference>
<keyword evidence="4 7" id="KW-1133">Transmembrane helix</keyword>
<dbReference type="STRING" id="445975.COLSTE_02064"/>
<dbReference type="InterPro" id="IPR002293">
    <property type="entry name" value="AA/rel_permease1"/>
</dbReference>